<reference evidence="12" key="1">
    <citation type="submission" date="2022-06" db="EMBL/GenBank/DDBJ databases">
        <title>Limimaricola sediminis sp. nov., isolated from an intertidal sediment.</title>
        <authorList>
            <person name="Shao X."/>
        </authorList>
    </citation>
    <scope>NUCLEOTIDE SEQUENCE</scope>
    <source>
        <strain evidence="12">ASW11-118</strain>
    </source>
</reference>
<gene>
    <name evidence="12" type="ORF">NHG85_03740</name>
</gene>
<feature type="non-terminal residue" evidence="12">
    <location>
        <position position="1"/>
    </location>
</feature>
<evidence type="ECO:0000256" key="9">
    <source>
        <dbReference type="ARBA" id="ARBA00023012"/>
    </source>
</evidence>
<evidence type="ECO:0000256" key="6">
    <source>
        <dbReference type="ARBA" id="ARBA00022741"/>
    </source>
</evidence>
<comment type="subcellular location">
    <subcellularLocation>
        <location evidence="2">Membrane</location>
        <topology evidence="2">Multi-pass membrane protein</topology>
    </subcellularLocation>
</comment>
<dbReference type="InterPro" id="IPR036097">
    <property type="entry name" value="HisK_dim/P_sf"/>
</dbReference>
<dbReference type="PANTHER" id="PTHR45436:SF14">
    <property type="entry name" value="SENSOR PROTEIN QSEC"/>
    <property type="match status" value="1"/>
</dbReference>
<dbReference type="GO" id="GO:0005524">
    <property type="term" value="F:ATP binding"/>
    <property type="evidence" value="ECO:0007669"/>
    <property type="project" value="UniProtKB-KW"/>
</dbReference>
<protein>
    <recommendedName>
        <fullName evidence="3">histidine kinase</fullName>
        <ecNumber evidence="3">2.7.13.3</ecNumber>
    </recommendedName>
</protein>
<keyword evidence="13" id="KW-1185">Reference proteome</keyword>
<dbReference type="Gene3D" id="1.10.287.130">
    <property type="match status" value="1"/>
</dbReference>
<organism evidence="12 13">
    <name type="scientific">Limimaricola litoreus</name>
    <dbReference type="NCBI Taxonomy" id="2955316"/>
    <lineage>
        <taxon>Bacteria</taxon>
        <taxon>Pseudomonadati</taxon>
        <taxon>Pseudomonadota</taxon>
        <taxon>Alphaproteobacteria</taxon>
        <taxon>Rhodobacterales</taxon>
        <taxon>Paracoccaceae</taxon>
        <taxon>Limimaricola</taxon>
    </lineage>
</organism>
<sequence>ALGARTAEDLGPVSAGPLPREIRPMGAALDGLFARVAAAREREKSFTAFAAHELKTPLVGIKTQAQIAAMAPDEATRQKALARIESGVARTDRMVRQLLELAAVDGAPVEEGGITDMTRLVTDVAQEVGRLAAEREVRIRVEMAPGLLCRISDPVLPAVALRNIVENAVLASPPGERGRDRGNGAGPTDRRVGSRSRPGDSGGGPAPRDRAVLSRGERFGGGERAGPVDRAGGAPAVWRAARIRGACGWRRGCAGCVALRWSLGERAADAGR</sequence>
<name>A0A9X2FPR5_9RHOB</name>
<evidence type="ECO:0000313" key="12">
    <source>
        <dbReference type="EMBL" id="MCP1167650.1"/>
    </source>
</evidence>
<dbReference type="AlphaFoldDB" id="A0A9X2FPR5"/>
<feature type="compositionally biased region" description="Basic and acidic residues" evidence="10">
    <location>
        <begin position="207"/>
        <end position="221"/>
    </location>
</feature>
<evidence type="ECO:0000256" key="7">
    <source>
        <dbReference type="ARBA" id="ARBA00022777"/>
    </source>
</evidence>
<keyword evidence="6" id="KW-0547">Nucleotide-binding</keyword>
<dbReference type="SMART" id="SM00388">
    <property type="entry name" value="HisKA"/>
    <property type="match status" value="1"/>
</dbReference>
<keyword evidence="4" id="KW-0597">Phosphoprotein</keyword>
<feature type="domain" description="Signal transduction histidine kinase dimerisation/phosphoacceptor" evidence="11">
    <location>
        <begin position="42"/>
        <end position="107"/>
    </location>
</feature>
<dbReference type="Proteomes" id="UP001139477">
    <property type="component" value="Unassembled WGS sequence"/>
</dbReference>
<evidence type="ECO:0000256" key="4">
    <source>
        <dbReference type="ARBA" id="ARBA00022553"/>
    </source>
</evidence>
<dbReference type="InterPro" id="IPR003661">
    <property type="entry name" value="HisK_dim/P_dom"/>
</dbReference>
<evidence type="ECO:0000256" key="8">
    <source>
        <dbReference type="ARBA" id="ARBA00022840"/>
    </source>
</evidence>
<feature type="compositionally biased region" description="Basic and acidic residues" evidence="10">
    <location>
        <begin position="176"/>
        <end position="192"/>
    </location>
</feature>
<comment type="catalytic activity">
    <reaction evidence="1">
        <text>ATP + protein L-histidine = ADP + protein N-phospho-L-histidine.</text>
        <dbReference type="EC" id="2.7.13.3"/>
    </reaction>
</comment>
<dbReference type="EMBL" id="JAMYXC010000047">
    <property type="protein sequence ID" value="MCP1167650.1"/>
    <property type="molecule type" value="Genomic_DNA"/>
</dbReference>
<keyword evidence="8" id="KW-0067">ATP-binding</keyword>
<evidence type="ECO:0000256" key="5">
    <source>
        <dbReference type="ARBA" id="ARBA00022679"/>
    </source>
</evidence>
<keyword evidence="7" id="KW-0418">Kinase</keyword>
<dbReference type="InterPro" id="IPR050428">
    <property type="entry name" value="TCS_sensor_his_kinase"/>
</dbReference>
<keyword evidence="5" id="KW-0808">Transferase</keyword>
<dbReference type="EC" id="2.7.13.3" evidence="3"/>
<evidence type="ECO:0000256" key="10">
    <source>
        <dbReference type="SAM" id="MobiDB-lite"/>
    </source>
</evidence>
<evidence type="ECO:0000256" key="1">
    <source>
        <dbReference type="ARBA" id="ARBA00000085"/>
    </source>
</evidence>
<dbReference type="InterPro" id="IPR036890">
    <property type="entry name" value="HATPase_C_sf"/>
</dbReference>
<dbReference type="GO" id="GO:0005886">
    <property type="term" value="C:plasma membrane"/>
    <property type="evidence" value="ECO:0007669"/>
    <property type="project" value="TreeGrafter"/>
</dbReference>
<keyword evidence="9" id="KW-0902">Two-component regulatory system</keyword>
<dbReference type="SUPFAM" id="SSF55874">
    <property type="entry name" value="ATPase domain of HSP90 chaperone/DNA topoisomerase II/histidine kinase"/>
    <property type="match status" value="1"/>
</dbReference>
<feature type="region of interest" description="Disordered" evidence="10">
    <location>
        <begin position="172"/>
        <end position="231"/>
    </location>
</feature>
<dbReference type="GO" id="GO:0000155">
    <property type="term" value="F:phosphorelay sensor kinase activity"/>
    <property type="evidence" value="ECO:0007669"/>
    <property type="project" value="InterPro"/>
</dbReference>
<evidence type="ECO:0000256" key="3">
    <source>
        <dbReference type="ARBA" id="ARBA00012438"/>
    </source>
</evidence>
<evidence type="ECO:0000256" key="2">
    <source>
        <dbReference type="ARBA" id="ARBA00004141"/>
    </source>
</evidence>
<dbReference type="CDD" id="cd00082">
    <property type="entry name" value="HisKA"/>
    <property type="match status" value="1"/>
</dbReference>
<dbReference type="PANTHER" id="PTHR45436">
    <property type="entry name" value="SENSOR HISTIDINE KINASE YKOH"/>
    <property type="match status" value="1"/>
</dbReference>
<comment type="caution">
    <text evidence="12">The sequence shown here is derived from an EMBL/GenBank/DDBJ whole genome shotgun (WGS) entry which is preliminary data.</text>
</comment>
<dbReference type="Pfam" id="PF00512">
    <property type="entry name" value="HisKA"/>
    <property type="match status" value="1"/>
</dbReference>
<evidence type="ECO:0000313" key="13">
    <source>
        <dbReference type="Proteomes" id="UP001139477"/>
    </source>
</evidence>
<accession>A0A9X2FPR5</accession>
<dbReference type="SUPFAM" id="SSF47384">
    <property type="entry name" value="Homodimeric domain of signal transducing histidine kinase"/>
    <property type="match status" value="1"/>
</dbReference>
<evidence type="ECO:0000259" key="11">
    <source>
        <dbReference type="SMART" id="SM00388"/>
    </source>
</evidence>
<proteinExistence type="predicted"/>